<accession>A0A9P1J480</accession>
<name>A0A9P1J480_9PELO</name>
<evidence type="ECO:0000313" key="2">
    <source>
        <dbReference type="Proteomes" id="UP001152747"/>
    </source>
</evidence>
<keyword evidence="2" id="KW-1185">Reference proteome</keyword>
<reference evidence="1" key="1">
    <citation type="submission" date="2022-11" db="EMBL/GenBank/DDBJ databases">
        <authorList>
            <person name="Kikuchi T."/>
        </authorList>
    </citation>
    <scope>NUCLEOTIDE SEQUENCE</scope>
    <source>
        <strain evidence="1">PS1010</strain>
    </source>
</reference>
<proteinExistence type="predicted"/>
<dbReference type="AlphaFoldDB" id="A0A9P1J480"/>
<dbReference type="EMBL" id="CANHGI010000006">
    <property type="protein sequence ID" value="CAI5455453.1"/>
    <property type="molecule type" value="Genomic_DNA"/>
</dbReference>
<gene>
    <name evidence="1" type="ORF">CAMP_LOCUS18090</name>
</gene>
<protein>
    <submittedName>
        <fullName evidence="1">Uncharacterized protein</fullName>
    </submittedName>
</protein>
<evidence type="ECO:0000313" key="1">
    <source>
        <dbReference type="EMBL" id="CAI5455453.1"/>
    </source>
</evidence>
<dbReference type="Proteomes" id="UP001152747">
    <property type="component" value="Unassembled WGS sequence"/>
</dbReference>
<sequence>MKGYRDSFEKIAQIQGRVEYMKGEFSYEQMLQLNASCGRFLIKQLNENQIVNIIKLFHNNDIKKERNFTFVLDRHRNFSMNVFLRILGMEIRMTPTREQKGIEVKLLDRSMQGEAANLYVNKNSIIFIYPFDPDYNRTQEKYLYILH</sequence>
<organism evidence="1 2">
    <name type="scientific">Caenorhabditis angaria</name>
    <dbReference type="NCBI Taxonomy" id="860376"/>
    <lineage>
        <taxon>Eukaryota</taxon>
        <taxon>Metazoa</taxon>
        <taxon>Ecdysozoa</taxon>
        <taxon>Nematoda</taxon>
        <taxon>Chromadorea</taxon>
        <taxon>Rhabditida</taxon>
        <taxon>Rhabditina</taxon>
        <taxon>Rhabditomorpha</taxon>
        <taxon>Rhabditoidea</taxon>
        <taxon>Rhabditidae</taxon>
        <taxon>Peloderinae</taxon>
        <taxon>Caenorhabditis</taxon>
    </lineage>
</organism>
<comment type="caution">
    <text evidence="1">The sequence shown here is derived from an EMBL/GenBank/DDBJ whole genome shotgun (WGS) entry which is preliminary data.</text>
</comment>